<accession>A0AAD8LV43</accession>
<dbReference type="PANTHER" id="PTHR14334">
    <property type="entry name" value="B-CELL ANTIGEN RECEPTOR COMPLEX-ASSOCIATED PROTEIN"/>
    <property type="match status" value="1"/>
</dbReference>
<reference evidence="6" key="1">
    <citation type="submission" date="2022-02" db="EMBL/GenBank/DDBJ databases">
        <title>Atlantic sturgeon de novo genome assembly.</title>
        <authorList>
            <person name="Stock M."/>
            <person name="Klopp C."/>
            <person name="Guiguen Y."/>
            <person name="Cabau C."/>
            <person name="Parinello H."/>
            <person name="Santidrian Yebra-Pimentel E."/>
            <person name="Kuhl H."/>
            <person name="Dirks R.P."/>
            <person name="Guessner J."/>
            <person name="Wuertz S."/>
            <person name="Du K."/>
            <person name="Schartl M."/>
        </authorList>
    </citation>
    <scope>NUCLEOTIDE SEQUENCE</scope>
    <source>
        <strain evidence="6">STURGEONOMICS-FGT-2020</strain>
        <tissue evidence="6">Whole blood</tissue>
    </source>
</reference>
<keyword evidence="3" id="KW-0812">Transmembrane</keyword>
<feature type="chain" id="PRO_5042217246" description="Ig-like domain-containing protein" evidence="4">
    <location>
        <begin position="24"/>
        <end position="238"/>
    </location>
</feature>
<evidence type="ECO:0000256" key="4">
    <source>
        <dbReference type="SAM" id="SignalP"/>
    </source>
</evidence>
<dbReference type="GO" id="GO:0009897">
    <property type="term" value="C:external side of plasma membrane"/>
    <property type="evidence" value="ECO:0007669"/>
    <property type="project" value="TreeGrafter"/>
</dbReference>
<evidence type="ECO:0000259" key="5">
    <source>
        <dbReference type="PROSITE" id="PS50835"/>
    </source>
</evidence>
<dbReference type="Gene3D" id="2.60.40.10">
    <property type="entry name" value="Immunoglobulins"/>
    <property type="match status" value="1"/>
</dbReference>
<keyword evidence="3" id="KW-0472">Membrane</keyword>
<dbReference type="SUPFAM" id="SSF48726">
    <property type="entry name" value="Immunoglobulin"/>
    <property type="match status" value="1"/>
</dbReference>
<feature type="region of interest" description="Disordered" evidence="2">
    <location>
        <begin position="198"/>
        <end position="219"/>
    </location>
</feature>
<keyword evidence="1" id="KW-0393">Immunoglobulin domain</keyword>
<feature type="domain" description="Ig-like" evidence="5">
    <location>
        <begin position="25"/>
        <end position="126"/>
    </location>
</feature>
<evidence type="ECO:0000313" key="6">
    <source>
        <dbReference type="EMBL" id="KAK1175513.1"/>
    </source>
</evidence>
<dbReference type="PROSITE" id="PS50835">
    <property type="entry name" value="IG_LIKE"/>
    <property type="match status" value="1"/>
</dbReference>
<keyword evidence="7" id="KW-1185">Reference proteome</keyword>
<gene>
    <name evidence="6" type="ORF">AOXY_G176</name>
</gene>
<proteinExistence type="predicted"/>
<dbReference type="InterPro" id="IPR013783">
    <property type="entry name" value="Ig-like_fold"/>
</dbReference>
<dbReference type="InterPro" id="IPR007110">
    <property type="entry name" value="Ig-like_dom"/>
</dbReference>
<name>A0AAD8LV43_ACIOX</name>
<dbReference type="InterPro" id="IPR036179">
    <property type="entry name" value="Ig-like_dom_sf"/>
</dbReference>
<feature type="compositionally biased region" description="Polar residues" evidence="2">
    <location>
        <begin position="207"/>
        <end position="219"/>
    </location>
</feature>
<dbReference type="InterPro" id="IPR003599">
    <property type="entry name" value="Ig_sub"/>
</dbReference>
<dbReference type="SMART" id="SM00409">
    <property type="entry name" value="IG"/>
    <property type="match status" value="1"/>
</dbReference>
<evidence type="ECO:0000256" key="3">
    <source>
        <dbReference type="SAM" id="Phobius"/>
    </source>
</evidence>
<dbReference type="AlphaFoldDB" id="A0AAD8LV43"/>
<keyword evidence="3" id="KW-1133">Transmembrane helix</keyword>
<dbReference type="EMBL" id="JAGXEW010000001">
    <property type="protein sequence ID" value="KAK1175513.1"/>
    <property type="molecule type" value="Genomic_DNA"/>
</dbReference>
<evidence type="ECO:0000313" key="7">
    <source>
        <dbReference type="Proteomes" id="UP001230051"/>
    </source>
</evidence>
<dbReference type="Pfam" id="PF07686">
    <property type="entry name" value="V-set"/>
    <property type="match status" value="1"/>
</dbReference>
<dbReference type="InterPro" id="IPR013106">
    <property type="entry name" value="Ig_V-set"/>
</dbReference>
<evidence type="ECO:0000256" key="2">
    <source>
        <dbReference type="SAM" id="MobiDB-lite"/>
    </source>
</evidence>
<dbReference type="GO" id="GO:0030183">
    <property type="term" value="P:B cell differentiation"/>
    <property type="evidence" value="ECO:0007669"/>
    <property type="project" value="TreeGrafter"/>
</dbReference>
<sequence>MNKLAMLQGYLFLAHWFSIGANGEINIIQSPPYISATEGESVQMNCSWKTQEKVEQMRVEWWKNQSLIISLLFLQNSSDTRESNASYTLVIKANNTCAELRIANLTSNHTGTYYCRAQVEIPRLIRGNVSGTVLWVHEVKNNSSLGSGTVVGVVLAVLFVLIIIAILWNWKILMSRGEARDEGDTAAVYESILEMEAMKEPQEPQDVESNSSSSRGSTQWAEIEVYESCDYYAVKRNE</sequence>
<comment type="caution">
    <text evidence="6">The sequence shown here is derived from an EMBL/GenBank/DDBJ whole genome shotgun (WGS) entry which is preliminary data.</text>
</comment>
<dbReference type="GO" id="GO:0050853">
    <property type="term" value="P:B cell receptor signaling pathway"/>
    <property type="evidence" value="ECO:0007669"/>
    <property type="project" value="TreeGrafter"/>
</dbReference>
<dbReference type="Proteomes" id="UP001230051">
    <property type="component" value="Unassembled WGS sequence"/>
</dbReference>
<feature type="transmembrane region" description="Helical" evidence="3">
    <location>
        <begin position="150"/>
        <end position="170"/>
    </location>
</feature>
<feature type="signal peptide" evidence="4">
    <location>
        <begin position="1"/>
        <end position="23"/>
    </location>
</feature>
<protein>
    <recommendedName>
        <fullName evidence="5">Ig-like domain-containing protein</fullName>
    </recommendedName>
</protein>
<dbReference type="GO" id="GO:0019815">
    <property type="term" value="C:B cell receptor complex"/>
    <property type="evidence" value="ECO:0007669"/>
    <property type="project" value="TreeGrafter"/>
</dbReference>
<evidence type="ECO:0000256" key="1">
    <source>
        <dbReference type="ARBA" id="ARBA00023319"/>
    </source>
</evidence>
<keyword evidence="4" id="KW-0732">Signal</keyword>
<organism evidence="6 7">
    <name type="scientific">Acipenser oxyrinchus oxyrinchus</name>
    <dbReference type="NCBI Taxonomy" id="40147"/>
    <lineage>
        <taxon>Eukaryota</taxon>
        <taxon>Metazoa</taxon>
        <taxon>Chordata</taxon>
        <taxon>Craniata</taxon>
        <taxon>Vertebrata</taxon>
        <taxon>Euteleostomi</taxon>
        <taxon>Actinopterygii</taxon>
        <taxon>Chondrostei</taxon>
        <taxon>Acipenseriformes</taxon>
        <taxon>Acipenseridae</taxon>
        <taxon>Acipenser</taxon>
    </lineage>
</organism>
<dbReference type="CDD" id="cd00099">
    <property type="entry name" value="IgV"/>
    <property type="match status" value="1"/>
</dbReference>